<gene>
    <name evidence="1" type="ORF">WKV53_27110</name>
</gene>
<keyword evidence="2" id="KW-1185">Reference proteome</keyword>
<sequence>MNRGDRPERRFSTYEEFDINGLDVARWASIRFEDLRTHVGYPTARHASHAITLRTLLRHAWQLRSNVLVFEDDLVINSDRLGTLELDNLPEDWKILYFGCLHTEAPVPVSNSLVKVAAALDTHAFGVRCECIPDLLRLLSPRNVNYRKHPQPTDVRMLDFQREHACYAVFPNAIGQAPLESDINGGVNLKYHEDCSQAWNAEVLEGLDMETSPVLLHET</sequence>
<evidence type="ECO:0000313" key="1">
    <source>
        <dbReference type="EMBL" id="MEK7954217.1"/>
    </source>
</evidence>
<evidence type="ECO:0000313" key="2">
    <source>
        <dbReference type="Proteomes" id="UP001371305"/>
    </source>
</evidence>
<proteinExistence type="predicted"/>
<evidence type="ECO:0008006" key="3">
    <source>
        <dbReference type="Google" id="ProtNLM"/>
    </source>
</evidence>
<comment type="caution">
    <text evidence="1">The sequence shown here is derived from an EMBL/GenBank/DDBJ whole genome shotgun (WGS) entry which is preliminary data.</text>
</comment>
<dbReference type="Proteomes" id="UP001371305">
    <property type="component" value="Unassembled WGS sequence"/>
</dbReference>
<accession>A0ABU9B5G6</accession>
<protein>
    <recommendedName>
        <fullName evidence="3">Glycosyl transferase</fullName>
    </recommendedName>
</protein>
<organism evidence="1 2">
    <name type="scientific">Luteolibacter soli</name>
    <dbReference type="NCBI Taxonomy" id="3135280"/>
    <lineage>
        <taxon>Bacteria</taxon>
        <taxon>Pseudomonadati</taxon>
        <taxon>Verrucomicrobiota</taxon>
        <taxon>Verrucomicrobiia</taxon>
        <taxon>Verrucomicrobiales</taxon>
        <taxon>Verrucomicrobiaceae</taxon>
        <taxon>Luteolibacter</taxon>
    </lineage>
</organism>
<dbReference type="EMBL" id="JBBUKT010000017">
    <property type="protein sequence ID" value="MEK7954217.1"/>
    <property type="molecule type" value="Genomic_DNA"/>
</dbReference>
<name>A0ABU9B5G6_9BACT</name>
<reference evidence="1 2" key="1">
    <citation type="submission" date="2024-04" db="EMBL/GenBank/DDBJ databases">
        <title>Luteolibacter sp. isolated from soil.</title>
        <authorList>
            <person name="An J."/>
        </authorList>
    </citation>
    <scope>NUCLEOTIDE SEQUENCE [LARGE SCALE GENOMIC DNA]</scope>
    <source>
        <strain evidence="1 2">Y139</strain>
    </source>
</reference>